<name>A0A4P9WS68_9FUNG</name>
<reference evidence="3" key="1">
    <citation type="journal article" date="2018" name="Nat. Microbiol.">
        <title>Leveraging single-cell genomics to expand the fungal tree of life.</title>
        <authorList>
            <person name="Ahrendt S.R."/>
            <person name="Quandt C.A."/>
            <person name="Ciobanu D."/>
            <person name="Clum A."/>
            <person name="Salamov A."/>
            <person name="Andreopoulos B."/>
            <person name="Cheng J.F."/>
            <person name="Woyke T."/>
            <person name="Pelin A."/>
            <person name="Henrissat B."/>
            <person name="Reynolds N.K."/>
            <person name="Benny G.L."/>
            <person name="Smith M.E."/>
            <person name="James T.Y."/>
            <person name="Grigoriev I.V."/>
        </authorList>
    </citation>
    <scope>NUCLEOTIDE SEQUENCE [LARGE SCALE GENOMIC DNA]</scope>
</reference>
<keyword evidence="1" id="KW-1133">Transmembrane helix</keyword>
<evidence type="ECO:0000256" key="1">
    <source>
        <dbReference type="SAM" id="Phobius"/>
    </source>
</evidence>
<dbReference type="Proteomes" id="UP000269721">
    <property type="component" value="Unassembled WGS sequence"/>
</dbReference>
<proteinExistence type="predicted"/>
<sequence length="159" mass="17738">MCAPQWKKAIARPPVSWAFPNGWIEAKGNGDCQLLVTQDQYGAHPDSTSLMLIFAVIMWDILSLFLPLIRGQKSPWQRERDLNPTAYGTHPMSFLNIKQANIKFNAIHRDSSGGLCDSHRSPAQFGHPLLDTLPHLAALAPILLLSLKEPLSITKHHTK</sequence>
<protein>
    <submittedName>
        <fullName evidence="2">Uncharacterized protein</fullName>
    </submittedName>
</protein>
<dbReference type="EMBL" id="KZ994104">
    <property type="protein sequence ID" value="RKO93826.1"/>
    <property type="molecule type" value="Genomic_DNA"/>
</dbReference>
<feature type="transmembrane region" description="Helical" evidence="1">
    <location>
        <begin position="50"/>
        <end position="69"/>
    </location>
</feature>
<organism evidence="2 3">
    <name type="scientific">Blyttiomyces helicus</name>
    <dbReference type="NCBI Taxonomy" id="388810"/>
    <lineage>
        <taxon>Eukaryota</taxon>
        <taxon>Fungi</taxon>
        <taxon>Fungi incertae sedis</taxon>
        <taxon>Chytridiomycota</taxon>
        <taxon>Chytridiomycota incertae sedis</taxon>
        <taxon>Chytridiomycetes</taxon>
        <taxon>Chytridiomycetes incertae sedis</taxon>
        <taxon>Blyttiomyces</taxon>
    </lineage>
</organism>
<keyword evidence="1" id="KW-0472">Membrane</keyword>
<accession>A0A4P9WS68</accession>
<keyword evidence="1" id="KW-0812">Transmembrane</keyword>
<dbReference type="AlphaFoldDB" id="A0A4P9WS68"/>
<evidence type="ECO:0000313" key="2">
    <source>
        <dbReference type="EMBL" id="RKO93826.1"/>
    </source>
</evidence>
<keyword evidence="3" id="KW-1185">Reference proteome</keyword>
<gene>
    <name evidence="2" type="ORF">BDK51DRAFT_31251</name>
</gene>
<evidence type="ECO:0000313" key="3">
    <source>
        <dbReference type="Proteomes" id="UP000269721"/>
    </source>
</evidence>